<dbReference type="CDD" id="cd06267">
    <property type="entry name" value="PBP1_LacI_sugar_binding-like"/>
    <property type="match status" value="1"/>
</dbReference>
<dbReference type="Pfam" id="PF13377">
    <property type="entry name" value="Peripla_BP_3"/>
    <property type="match status" value="1"/>
</dbReference>
<sequence>MSRRPILADIAAVAGVSKGAVSYALNGRPGVSPATRERILAIAAEMGYVPNRAARSLSVSSAQAVGIALRRSARTLGIEPFYMELISGIEAALSTDAYGLTLQIVDSVEEELEVYRRWWGERRVDGVLLCDVGVEDRRMAVVAQLGLPAVTVGGPVEGSPVPTVWHDDAEPCREVLDYLYVLGHRRIARVGGMSHLLHTAVRDAAFDRAAAALDFEAVATVHGDYTGEQGTRLTRRMLTGPERPTAIVYDNDVMAIAGLGVVHELGFAVPRDLSVVAWDDSLLCRLTHPALTALSRDTHSYGATAAEVLLRVIGDRSAQADPAGLSVQCPRPQLTPRASTGAAPQPMPARAQPSRPR</sequence>
<evidence type="ECO:0000256" key="2">
    <source>
        <dbReference type="ARBA" id="ARBA00023125"/>
    </source>
</evidence>
<reference evidence="6 7" key="2">
    <citation type="submission" date="2019-05" db="EMBL/GenBank/DDBJ databases">
        <title>Glycomyces buryatensis sp. nov.</title>
        <authorList>
            <person name="Nikitina E."/>
        </authorList>
    </citation>
    <scope>NUCLEOTIDE SEQUENCE [LARGE SCALE GENOMIC DNA]</scope>
    <source>
        <strain evidence="6 7">18</strain>
    </source>
</reference>
<dbReference type="Gene3D" id="1.10.260.40">
    <property type="entry name" value="lambda repressor-like DNA-binding domains"/>
    <property type="match status" value="1"/>
</dbReference>
<dbReference type="GO" id="GO:0000976">
    <property type="term" value="F:transcription cis-regulatory region binding"/>
    <property type="evidence" value="ECO:0007669"/>
    <property type="project" value="TreeGrafter"/>
</dbReference>
<reference evidence="7" key="1">
    <citation type="submission" date="2019-04" db="EMBL/GenBank/DDBJ databases">
        <title>Nocardioides xinjiangensis sp. nov.</title>
        <authorList>
            <person name="Liu S."/>
        </authorList>
    </citation>
    <scope>NUCLEOTIDE SEQUENCE [LARGE SCALE GENOMIC DNA]</scope>
    <source>
        <strain evidence="7">18</strain>
    </source>
</reference>
<evidence type="ECO:0000256" key="3">
    <source>
        <dbReference type="ARBA" id="ARBA00023163"/>
    </source>
</evidence>
<dbReference type="AlphaFoldDB" id="A0A4S8QEV3"/>
<dbReference type="InterPro" id="IPR010982">
    <property type="entry name" value="Lambda_DNA-bd_dom_sf"/>
</dbReference>
<dbReference type="PANTHER" id="PTHR30146">
    <property type="entry name" value="LACI-RELATED TRANSCRIPTIONAL REPRESSOR"/>
    <property type="match status" value="1"/>
</dbReference>
<evidence type="ECO:0000256" key="1">
    <source>
        <dbReference type="ARBA" id="ARBA00023015"/>
    </source>
</evidence>
<dbReference type="PROSITE" id="PS00356">
    <property type="entry name" value="HTH_LACI_1"/>
    <property type="match status" value="1"/>
</dbReference>
<keyword evidence="7" id="KW-1185">Reference proteome</keyword>
<keyword evidence="2" id="KW-0238">DNA-binding</keyword>
<feature type="domain" description="HTH lacI-type" evidence="5">
    <location>
        <begin position="5"/>
        <end position="59"/>
    </location>
</feature>
<accession>A0A4S8QEV3</accession>
<evidence type="ECO:0000259" key="5">
    <source>
        <dbReference type="PROSITE" id="PS50932"/>
    </source>
</evidence>
<dbReference type="GO" id="GO:0003700">
    <property type="term" value="F:DNA-binding transcription factor activity"/>
    <property type="evidence" value="ECO:0007669"/>
    <property type="project" value="TreeGrafter"/>
</dbReference>
<dbReference type="RefSeq" id="WP_136533268.1">
    <property type="nucleotide sequence ID" value="NZ_STGY01000010.1"/>
</dbReference>
<dbReference type="SMART" id="SM00354">
    <property type="entry name" value="HTH_LACI"/>
    <property type="match status" value="1"/>
</dbReference>
<dbReference type="CDD" id="cd01392">
    <property type="entry name" value="HTH_LacI"/>
    <property type="match status" value="1"/>
</dbReference>
<dbReference type="Gene3D" id="3.40.50.2300">
    <property type="match status" value="2"/>
</dbReference>
<dbReference type="PANTHER" id="PTHR30146:SF155">
    <property type="entry name" value="ALANINE RACEMASE"/>
    <property type="match status" value="1"/>
</dbReference>
<dbReference type="InterPro" id="IPR000843">
    <property type="entry name" value="HTH_LacI"/>
</dbReference>
<feature type="compositionally biased region" description="Low complexity" evidence="4">
    <location>
        <begin position="342"/>
        <end position="357"/>
    </location>
</feature>
<evidence type="ECO:0000313" key="6">
    <source>
        <dbReference type="EMBL" id="THV42938.1"/>
    </source>
</evidence>
<dbReference type="SUPFAM" id="SSF47413">
    <property type="entry name" value="lambda repressor-like DNA-binding domains"/>
    <property type="match status" value="1"/>
</dbReference>
<proteinExistence type="predicted"/>
<comment type="caution">
    <text evidence="6">The sequence shown here is derived from an EMBL/GenBank/DDBJ whole genome shotgun (WGS) entry which is preliminary data.</text>
</comment>
<keyword evidence="1" id="KW-0805">Transcription regulation</keyword>
<organism evidence="6 7">
    <name type="scientific">Glycomyces buryatensis</name>
    <dbReference type="NCBI Taxonomy" id="2570927"/>
    <lineage>
        <taxon>Bacteria</taxon>
        <taxon>Bacillati</taxon>
        <taxon>Actinomycetota</taxon>
        <taxon>Actinomycetes</taxon>
        <taxon>Glycomycetales</taxon>
        <taxon>Glycomycetaceae</taxon>
        <taxon>Glycomyces</taxon>
    </lineage>
</organism>
<dbReference type="PROSITE" id="PS50932">
    <property type="entry name" value="HTH_LACI_2"/>
    <property type="match status" value="1"/>
</dbReference>
<dbReference type="SUPFAM" id="SSF53822">
    <property type="entry name" value="Periplasmic binding protein-like I"/>
    <property type="match status" value="1"/>
</dbReference>
<evidence type="ECO:0000313" key="7">
    <source>
        <dbReference type="Proteomes" id="UP000308760"/>
    </source>
</evidence>
<keyword evidence="3" id="KW-0804">Transcription</keyword>
<dbReference type="Pfam" id="PF00356">
    <property type="entry name" value="LacI"/>
    <property type="match status" value="1"/>
</dbReference>
<feature type="region of interest" description="Disordered" evidence="4">
    <location>
        <begin position="322"/>
        <end position="357"/>
    </location>
</feature>
<dbReference type="InterPro" id="IPR046335">
    <property type="entry name" value="LacI/GalR-like_sensor"/>
</dbReference>
<dbReference type="Proteomes" id="UP000308760">
    <property type="component" value="Unassembled WGS sequence"/>
</dbReference>
<protein>
    <submittedName>
        <fullName evidence="6">LacI family transcriptional regulator</fullName>
    </submittedName>
</protein>
<dbReference type="EMBL" id="STGY01000010">
    <property type="protein sequence ID" value="THV42938.1"/>
    <property type="molecule type" value="Genomic_DNA"/>
</dbReference>
<name>A0A4S8QEV3_9ACTN</name>
<gene>
    <name evidence="6" type="ORF">FAB82_04110</name>
</gene>
<dbReference type="OrthoDB" id="1938857at2"/>
<dbReference type="InterPro" id="IPR028082">
    <property type="entry name" value="Peripla_BP_I"/>
</dbReference>
<evidence type="ECO:0000256" key="4">
    <source>
        <dbReference type="SAM" id="MobiDB-lite"/>
    </source>
</evidence>